<keyword evidence="1" id="KW-0238">DNA-binding</keyword>
<dbReference type="AlphaFoldDB" id="A0A9X6MSP4"/>
<dbReference type="GO" id="GO:0005829">
    <property type="term" value="C:cytosol"/>
    <property type="evidence" value="ECO:0007669"/>
    <property type="project" value="TreeGrafter"/>
</dbReference>
<dbReference type="EMBL" id="MOOV01000245">
    <property type="protein sequence ID" value="OUB89036.1"/>
    <property type="molecule type" value="Genomic_DNA"/>
</dbReference>
<proteinExistence type="predicted"/>
<evidence type="ECO:0000313" key="3">
    <source>
        <dbReference type="EMBL" id="OUB89036.1"/>
    </source>
</evidence>
<dbReference type="GO" id="GO:0003677">
    <property type="term" value="F:DNA binding"/>
    <property type="evidence" value="ECO:0007669"/>
    <property type="project" value="UniProtKB-KW"/>
</dbReference>
<comment type="caution">
    <text evidence="3">The sequence shown here is derived from an EMBL/GenBank/DDBJ whole genome shotgun (WGS) entry which is preliminary data.</text>
</comment>
<dbReference type="PANTHER" id="PTHR46797">
    <property type="entry name" value="HTH-TYPE TRANSCRIPTIONAL REGULATOR"/>
    <property type="match status" value="1"/>
</dbReference>
<feature type="domain" description="HTH cro/C1-type" evidence="2">
    <location>
        <begin position="7"/>
        <end position="61"/>
    </location>
</feature>
<dbReference type="Proteomes" id="UP000195160">
    <property type="component" value="Unassembled WGS sequence"/>
</dbReference>
<dbReference type="PANTHER" id="PTHR46797:SF1">
    <property type="entry name" value="METHYLPHOSPHONATE SYNTHASE"/>
    <property type="match status" value="1"/>
</dbReference>
<dbReference type="SUPFAM" id="SSF47413">
    <property type="entry name" value="lambda repressor-like DNA-binding domains"/>
    <property type="match status" value="1"/>
</dbReference>
<reference evidence="3 4" key="1">
    <citation type="submission" date="2016-10" db="EMBL/GenBank/DDBJ databases">
        <title>Comparative genomics of Bacillus thuringiensis reveals a path to pathogens against multiple invertebrate hosts.</title>
        <authorList>
            <person name="Zheng J."/>
            <person name="Gao Q."/>
            <person name="Liu H."/>
            <person name="Peng D."/>
            <person name="Ruan L."/>
            <person name="Sun M."/>
        </authorList>
    </citation>
    <scope>NUCLEOTIDE SEQUENCE [LARGE SCALE GENOMIC DNA]</scope>
    <source>
        <strain evidence="3">T30001</strain>
    </source>
</reference>
<evidence type="ECO:0000259" key="2">
    <source>
        <dbReference type="PROSITE" id="PS50943"/>
    </source>
</evidence>
<dbReference type="Gene3D" id="1.10.260.40">
    <property type="entry name" value="lambda repressor-like DNA-binding domains"/>
    <property type="match status" value="1"/>
</dbReference>
<name>A0A9X6MSP4_BACTV</name>
<dbReference type="InterPro" id="IPR010982">
    <property type="entry name" value="Lambda_DNA-bd_dom_sf"/>
</dbReference>
<dbReference type="SMART" id="SM00530">
    <property type="entry name" value="HTH_XRE"/>
    <property type="match status" value="1"/>
</dbReference>
<sequence>MHIKDRLKQIRIDNKMSQEQFGKEVDLTKGTVSKFESGKAFPSRETIEKIIKRFQVPADYIYGSIEKDSPIQNEKFQEIMEWLAPLPKEKEEMALEQMLAIAQALNKHHNKIEK</sequence>
<dbReference type="CDD" id="cd00093">
    <property type="entry name" value="HTH_XRE"/>
    <property type="match status" value="1"/>
</dbReference>
<accession>A0A9X6MSP4</accession>
<dbReference type="GO" id="GO:0003700">
    <property type="term" value="F:DNA-binding transcription factor activity"/>
    <property type="evidence" value="ECO:0007669"/>
    <property type="project" value="TreeGrafter"/>
</dbReference>
<dbReference type="Pfam" id="PF01381">
    <property type="entry name" value="HTH_3"/>
    <property type="match status" value="1"/>
</dbReference>
<protein>
    <submittedName>
        <fullName evidence="3">Transcriptional regulator</fullName>
    </submittedName>
</protein>
<gene>
    <name evidence="3" type="ORF">BK784_27050</name>
</gene>
<dbReference type="InterPro" id="IPR001387">
    <property type="entry name" value="Cro/C1-type_HTH"/>
</dbReference>
<evidence type="ECO:0000313" key="4">
    <source>
        <dbReference type="Proteomes" id="UP000195160"/>
    </source>
</evidence>
<dbReference type="InterPro" id="IPR050807">
    <property type="entry name" value="TransReg_Diox_bact_type"/>
</dbReference>
<evidence type="ECO:0000256" key="1">
    <source>
        <dbReference type="ARBA" id="ARBA00023125"/>
    </source>
</evidence>
<dbReference type="PROSITE" id="PS50943">
    <property type="entry name" value="HTH_CROC1"/>
    <property type="match status" value="1"/>
</dbReference>
<organism evidence="3 4">
    <name type="scientific">Bacillus thuringiensis subsp. medellin</name>
    <dbReference type="NCBI Taxonomy" id="79672"/>
    <lineage>
        <taxon>Bacteria</taxon>
        <taxon>Bacillati</taxon>
        <taxon>Bacillota</taxon>
        <taxon>Bacilli</taxon>
        <taxon>Bacillales</taxon>
        <taxon>Bacillaceae</taxon>
        <taxon>Bacillus</taxon>
        <taxon>Bacillus cereus group</taxon>
    </lineage>
</organism>
<dbReference type="RefSeq" id="WP_088024782.1">
    <property type="nucleotide sequence ID" value="NZ_MOOV01000245.1"/>
</dbReference>